<dbReference type="GO" id="GO:0015920">
    <property type="term" value="P:lipopolysaccharide transport"/>
    <property type="evidence" value="ECO:0007669"/>
    <property type="project" value="TreeGrafter"/>
</dbReference>
<evidence type="ECO:0000256" key="6">
    <source>
        <dbReference type="HAMAP-Rule" id="MF_01186"/>
    </source>
</evidence>
<protein>
    <recommendedName>
        <fullName evidence="6">LPS-assembly lipoprotein LptE</fullName>
    </recommendedName>
</protein>
<keyword evidence="1 6" id="KW-0732">Signal</keyword>
<dbReference type="Proteomes" id="UP000054785">
    <property type="component" value="Unassembled WGS sequence"/>
</dbReference>
<organism evidence="7 8">
    <name type="scientific">Legionella geestiana</name>
    <dbReference type="NCBI Taxonomy" id="45065"/>
    <lineage>
        <taxon>Bacteria</taxon>
        <taxon>Pseudomonadati</taxon>
        <taxon>Pseudomonadota</taxon>
        <taxon>Gammaproteobacteria</taxon>
        <taxon>Legionellales</taxon>
        <taxon>Legionellaceae</taxon>
        <taxon>Legionella</taxon>
    </lineage>
</organism>
<accession>A0A0W0U8Q9</accession>
<comment type="subunit">
    <text evidence="6">Component of the lipopolysaccharide transport and assembly complex. Interacts with LptD.</text>
</comment>
<keyword evidence="5 6" id="KW-0449">Lipoprotein</keyword>
<dbReference type="PANTHER" id="PTHR38098">
    <property type="entry name" value="LPS-ASSEMBLY LIPOPROTEIN LPTE"/>
    <property type="match status" value="1"/>
</dbReference>
<keyword evidence="8" id="KW-1185">Reference proteome</keyword>
<keyword evidence="3 6" id="KW-0564">Palmitate</keyword>
<gene>
    <name evidence="7" type="primary">rlpB</name>
    <name evidence="6" type="synonym">lptE</name>
    <name evidence="7" type="ORF">Lgee_0216</name>
</gene>
<evidence type="ECO:0000313" key="8">
    <source>
        <dbReference type="Proteomes" id="UP000054785"/>
    </source>
</evidence>
<dbReference type="EMBL" id="LNYC01000005">
    <property type="protein sequence ID" value="KTD04186.1"/>
    <property type="molecule type" value="Genomic_DNA"/>
</dbReference>
<comment type="caution">
    <text evidence="7">The sequence shown here is derived from an EMBL/GenBank/DDBJ whole genome shotgun (WGS) entry which is preliminary data.</text>
</comment>
<dbReference type="GO" id="GO:0009279">
    <property type="term" value="C:cell outer membrane"/>
    <property type="evidence" value="ECO:0007669"/>
    <property type="project" value="UniProtKB-SubCell"/>
</dbReference>
<comment type="subcellular location">
    <subcellularLocation>
        <location evidence="6">Cell outer membrane</location>
        <topology evidence="6">Lipid-anchor</topology>
    </subcellularLocation>
</comment>
<evidence type="ECO:0000313" key="7">
    <source>
        <dbReference type="EMBL" id="KTD04186.1"/>
    </source>
</evidence>
<dbReference type="HAMAP" id="MF_01186">
    <property type="entry name" value="LPS_assembly_LptE"/>
    <property type="match status" value="1"/>
</dbReference>
<evidence type="ECO:0000256" key="3">
    <source>
        <dbReference type="ARBA" id="ARBA00023139"/>
    </source>
</evidence>
<dbReference type="STRING" id="45065.Lgee_0216"/>
<keyword evidence="4 6" id="KW-0998">Cell outer membrane</keyword>
<dbReference type="PATRIC" id="fig|45065.4.peg.232"/>
<dbReference type="RefSeq" id="WP_051551020.1">
    <property type="nucleotide sequence ID" value="NZ_CAAAHN010000001.1"/>
</dbReference>
<name>A0A0W0U8Q9_9GAMM</name>
<reference evidence="7 8" key="1">
    <citation type="submission" date="2015-11" db="EMBL/GenBank/DDBJ databases">
        <title>Genomic analysis of 38 Legionella species identifies large and diverse effector repertoires.</title>
        <authorList>
            <person name="Burstein D."/>
            <person name="Amaro F."/>
            <person name="Zusman T."/>
            <person name="Lifshitz Z."/>
            <person name="Cohen O."/>
            <person name="Gilbert J.A."/>
            <person name="Pupko T."/>
            <person name="Shuman H.A."/>
            <person name="Segal G."/>
        </authorList>
    </citation>
    <scope>NUCLEOTIDE SEQUENCE [LARGE SCALE GENOMIC DNA]</scope>
    <source>
        <strain evidence="7 8">ATCC 49504</strain>
    </source>
</reference>
<evidence type="ECO:0000256" key="4">
    <source>
        <dbReference type="ARBA" id="ARBA00023237"/>
    </source>
</evidence>
<dbReference type="GO" id="GO:0001530">
    <property type="term" value="F:lipopolysaccharide binding"/>
    <property type="evidence" value="ECO:0007669"/>
    <property type="project" value="TreeGrafter"/>
</dbReference>
<dbReference type="PANTHER" id="PTHR38098:SF1">
    <property type="entry name" value="LPS-ASSEMBLY LIPOPROTEIN LPTE"/>
    <property type="match status" value="1"/>
</dbReference>
<dbReference type="PROSITE" id="PS51257">
    <property type="entry name" value="PROKAR_LIPOPROTEIN"/>
    <property type="match status" value="1"/>
</dbReference>
<proteinExistence type="inferred from homology"/>
<dbReference type="Pfam" id="PF04390">
    <property type="entry name" value="LptE"/>
    <property type="match status" value="1"/>
</dbReference>
<dbReference type="Gene3D" id="3.30.160.150">
    <property type="entry name" value="Lipoprotein like domain"/>
    <property type="match status" value="1"/>
</dbReference>
<comment type="similarity">
    <text evidence="6">Belongs to the LptE lipoprotein family.</text>
</comment>
<evidence type="ECO:0000256" key="5">
    <source>
        <dbReference type="ARBA" id="ARBA00023288"/>
    </source>
</evidence>
<dbReference type="GO" id="GO:1990351">
    <property type="term" value="C:transporter complex"/>
    <property type="evidence" value="ECO:0007669"/>
    <property type="project" value="TreeGrafter"/>
</dbReference>
<evidence type="ECO:0000256" key="2">
    <source>
        <dbReference type="ARBA" id="ARBA00023136"/>
    </source>
</evidence>
<dbReference type="InterPro" id="IPR007485">
    <property type="entry name" value="LPS_assembly_LptE"/>
</dbReference>
<dbReference type="GO" id="GO:0043165">
    <property type="term" value="P:Gram-negative-bacterium-type cell outer membrane assembly"/>
    <property type="evidence" value="ECO:0007669"/>
    <property type="project" value="UniProtKB-UniRule"/>
</dbReference>
<sequence>MKTVRPLLVIGFALIISACGFQLRGFSDIPAWLDSVAVVSQEQNRDMMTILRERLEAWHVPVYVEQNRAHFWLFLGEETIQRQITNVAASTAPRQYQLIYTIRFWLQTREGVMRVPPASISIAKQLTINNDRILGSDEEEARMVHEMQQDAATQILARIGREGMNSAKAAKPPAPRRP</sequence>
<keyword evidence="2 6" id="KW-0472">Membrane</keyword>
<dbReference type="AlphaFoldDB" id="A0A0W0U8Q9"/>
<dbReference type="OrthoDB" id="7349153at2"/>
<evidence type="ECO:0000256" key="1">
    <source>
        <dbReference type="ARBA" id="ARBA00022729"/>
    </source>
</evidence>
<comment type="function">
    <text evidence="6">Together with LptD, is involved in the assembly of lipopolysaccharide (LPS) at the surface of the outer membrane. Required for the proper assembly of LptD. Binds LPS and may serve as the LPS recognition site at the outer membrane.</text>
</comment>